<keyword evidence="3" id="KW-1185">Reference proteome</keyword>
<protein>
    <submittedName>
        <fullName evidence="2">Uncharacterized protein</fullName>
    </submittedName>
</protein>
<name>A0A8H6J8Z7_9PEZI</name>
<dbReference type="AlphaFoldDB" id="A0A8H6J8Z7"/>
<sequence>MPNTLHQICVYGKQTVLQCDEETHQTEARTGRAGGDSRKSLVLLISMPNAQLQRKLEIHLACTRMGMAALEGSFRDDAAQGSGTSSRSDSQTSGPDAFQHLFSRVKQREQLEKSYF</sequence>
<reference evidence="2 3" key="1">
    <citation type="journal article" date="2020" name="Phytopathology">
        <title>Genome Sequence Resources of Colletotrichum truncatum, C. plurivorum, C. musicola, and C. sojae: Four Species Pathogenic to Soybean (Glycine max).</title>
        <authorList>
            <person name="Rogerio F."/>
            <person name="Boufleur T.R."/>
            <person name="Ciampi-Guillardi M."/>
            <person name="Sukno S.A."/>
            <person name="Thon M.R."/>
            <person name="Massola Junior N.S."/>
            <person name="Baroncelli R."/>
        </authorList>
    </citation>
    <scope>NUCLEOTIDE SEQUENCE [LARGE SCALE GENOMIC DNA]</scope>
    <source>
        <strain evidence="2 3">LFN0009</strain>
    </source>
</reference>
<dbReference type="Proteomes" id="UP000652219">
    <property type="component" value="Unassembled WGS sequence"/>
</dbReference>
<feature type="region of interest" description="Disordered" evidence="1">
    <location>
        <begin position="73"/>
        <end position="98"/>
    </location>
</feature>
<feature type="compositionally biased region" description="Low complexity" evidence="1">
    <location>
        <begin position="80"/>
        <end position="94"/>
    </location>
</feature>
<dbReference type="EMBL" id="WIGN01000112">
    <property type="protein sequence ID" value="KAF6808764.1"/>
    <property type="molecule type" value="Genomic_DNA"/>
</dbReference>
<evidence type="ECO:0000313" key="2">
    <source>
        <dbReference type="EMBL" id="KAF6808764.1"/>
    </source>
</evidence>
<organism evidence="2 3">
    <name type="scientific">Colletotrichum sojae</name>
    <dbReference type="NCBI Taxonomy" id="2175907"/>
    <lineage>
        <taxon>Eukaryota</taxon>
        <taxon>Fungi</taxon>
        <taxon>Dikarya</taxon>
        <taxon>Ascomycota</taxon>
        <taxon>Pezizomycotina</taxon>
        <taxon>Sordariomycetes</taxon>
        <taxon>Hypocreomycetidae</taxon>
        <taxon>Glomerellales</taxon>
        <taxon>Glomerellaceae</taxon>
        <taxon>Colletotrichum</taxon>
        <taxon>Colletotrichum orchidearum species complex</taxon>
    </lineage>
</organism>
<comment type="caution">
    <text evidence="2">The sequence shown here is derived from an EMBL/GenBank/DDBJ whole genome shotgun (WGS) entry which is preliminary data.</text>
</comment>
<proteinExistence type="predicted"/>
<accession>A0A8H6J8Z7</accession>
<gene>
    <name evidence="2" type="ORF">CSOJ01_07335</name>
</gene>
<evidence type="ECO:0000313" key="3">
    <source>
        <dbReference type="Proteomes" id="UP000652219"/>
    </source>
</evidence>
<evidence type="ECO:0000256" key="1">
    <source>
        <dbReference type="SAM" id="MobiDB-lite"/>
    </source>
</evidence>